<reference evidence="1" key="2">
    <citation type="submission" date="2025-08" db="UniProtKB">
        <authorList>
            <consortium name="Ensembl"/>
        </authorList>
    </citation>
    <scope>IDENTIFICATION</scope>
</reference>
<dbReference type="AlphaFoldDB" id="A0A8I5NF57"/>
<evidence type="ECO:0000313" key="2">
    <source>
        <dbReference type="Proteomes" id="UP000028761"/>
    </source>
</evidence>
<sequence>MCSPNESFLPCSGVILPGVQSKNRVSTFRCGIRWPGLALCQPQQQLGESQGSVPVFSVKWSLTLLPRLEYNSTNSAHHNLHLPGSSTSPASASRVVGITGACYHVWLIFVFLVEKGFSHVGQAGLELLTSGDLPTLVSQSVGITGVNHSRRPKCQLSKDDLFKFLEVIVNEITFK</sequence>
<dbReference type="Ensembl" id="ENSPANT00000070763.1">
    <property type="protein sequence ID" value="ENSPANP00000058938.1"/>
    <property type="gene ID" value="ENSPANG00000050128.1"/>
</dbReference>
<dbReference type="PANTHER" id="PTHR12138">
    <property type="entry name" value="PRIMATE-EXPANDED PROTEIN FAMILY"/>
    <property type="match status" value="1"/>
</dbReference>
<keyword evidence="2" id="KW-1185">Reference proteome</keyword>
<dbReference type="PANTHER" id="PTHR12138:SF162">
    <property type="entry name" value="CHROMOSOME UNDETERMINED SCAFFOLD_275, WHOLE GENOME SHOTGUN SEQUENCE"/>
    <property type="match status" value="1"/>
</dbReference>
<reference evidence="1 2" key="1">
    <citation type="submission" date="2012-03" db="EMBL/GenBank/DDBJ databases">
        <title>Whole Genome Assembly of Papio anubis.</title>
        <authorList>
            <person name="Liu Y.L."/>
            <person name="Abraham K.A."/>
            <person name="Akbar H.A."/>
            <person name="Ali S.A."/>
            <person name="Anosike U.A."/>
            <person name="Aqrawi P.A."/>
            <person name="Arias F.A."/>
            <person name="Attaway T.A."/>
            <person name="Awwad R.A."/>
            <person name="Babu C.B."/>
            <person name="Bandaranaike D.B."/>
            <person name="Battles P.B."/>
            <person name="Bell A.B."/>
            <person name="Beltran B.B."/>
            <person name="Berhane-Mersha D.B."/>
            <person name="Bess C.B."/>
            <person name="Bickham C.B."/>
            <person name="Bolden T.B."/>
            <person name="Carter K.C."/>
            <person name="Chau D.C."/>
            <person name="Chavez A.C."/>
            <person name="Clerc-Blankenburg K.C."/>
            <person name="Coyle M.C."/>
            <person name="Dao M.D."/>
            <person name="Davila M.L.D."/>
            <person name="Davy-Carroll L.D."/>
            <person name="Denson S.D."/>
            <person name="Dinh H.D."/>
            <person name="Fernandez S.F."/>
            <person name="Fernando P.F."/>
            <person name="Forbes L.F."/>
            <person name="Francis C.F."/>
            <person name="Francisco L.F."/>
            <person name="Fu Q.F."/>
            <person name="Garcia-Iii R.G."/>
            <person name="Garrett T.G."/>
            <person name="Gross S.G."/>
            <person name="Gubbala S.G."/>
            <person name="Hirani K.H."/>
            <person name="Hogues M.H."/>
            <person name="Hollins B.H."/>
            <person name="Jackson L.J."/>
            <person name="Javaid M.J."/>
            <person name="Jhangiani S.J."/>
            <person name="Johnson A.J."/>
            <person name="Johnson B.J."/>
            <person name="Jones J.J."/>
            <person name="Joshi V.J."/>
            <person name="Kalu J.K."/>
            <person name="Khan N.K."/>
            <person name="Korchina V.K."/>
            <person name="Kovar C.K."/>
            <person name="Lago L.L."/>
            <person name="Lara F.L."/>
            <person name="Le T.-K.L."/>
            <person name="Lee S.L."/>
            <person name="Legall-Iii F.L."/>
            <person name="Lemon S.L."/>
            <person name="Liu J.L."/>
            <person name="Liu Y.-S.L."/>
            <person name="Liyanage D.L."/>
            <person name="Lopez J.L."/>
            <person name="Lorensuhewa L.L."/>
            <person name="Mata R.M."/>
            <person name="Mathew T.M."/>
            <person name="Mercado C.M."/>
            <person name="Mercado I.M."/>
            <person name="Morales K.M."/>
            <person name="Morgan M.M."/>
            <person name="Munidasa M.M."/>
            <person name="Ngo D.N."/>
            <person name="Nguyen L.N."/>
            <person name="Nguyen T.N."/>
            <person name="Nguyen N.N."/>
            <person name="Obregon M.O."/>
            <person name="Okwuonu G.O."/>
            <person name="Ongeri F.O."/>
            <person name="Onwere C.O."/>
            <person name="Osifeso I.O."/>
            <person name="Parra A.P."/>
            <person name="Patil S.P."/>
            <person name="Perez A.P."/>
            <person name="Perez Y.P."/>
            <person name="Pham C.P."/>
            <person name="Pu L.-L.P."/>
            <person name="Puazo M.P."/>
            <person name="Quiroz J.Q."/>
            <person name="Rouhana J.R."/>
            <person name="Ruiz M.R."/>
            <person name="Ruiz S.-J.R."/>
            <person name="Saada N.S."/>
            <person name="Santibanez J.S."/>
            <person name="Scheel M.S."/>
            <person name="Schneider B.S."/>
            <person name="Simmons D.S."/>
            <person name="Sisson I.S."/>
            <person name="Tang L.-Y.T."/>
            <person name="Thornton R.T."/>
            <person name="Tisius J.T."/>
            <person name="Toledanes G.T."/>
            <person name="Trejos Z.T."/>
            <person name="Usmani K.U."/>
            <person name="Varghese R.V."/>
            <person name="Vattathil S.V."/>
            <person name="Vee V.V."/>
            <person name="Walker D.W."/>
            <person name="Weissenberger G.W."/>
            <person name="White C.W."/>
            <person name="Williams A.W."/>
            <person name="Woodworth J.W."/>
            <person name="Wright R.W."/>
            <person name="Zhu Y.Z."/>
            <person name="Han Y.H."/>
            <person name="Newsham I.N."/>
            <person name="Nazareth L.N."/>
            <person name="Worley K.W."/>
            <person name="Muzny D.M."/>
            <person name="Rogers J.R."/>
            <person name="Gibbs R.G."/>
        </authorList>
    </citation>
    <scope>NUCLEOTIDE SEQUENCE [LARGE SCALE GENOMIC DNA]</scope>
</reference>
<evidence type="ECO:0000313" key="1">
    <source>
        <dbReference type="Ensembl" id="ENSPANP00000058938.1"/>
    </source>
</evidence>
<dbReference type="PRINTS" id="PR02045">
    <property type="entry name" value="F138DOMAIN"/>
</dbReference>
<dbReference type="Proteomes" id="UP000028761">
    <property type="component" value="Chromosome 11"/>
</dbReference>
<accession>A0A8I5NF57</accession>
<dbReference type="GeneTree" id="ENSGT01120000271815"/>
<proteinExistence type="predicted"/>
<organism evidence="1 2">
    <name type="scientific">Papio anubis</name>
    <name type="common">Olive baboon</name>
    <dbReference type="NCBI Taxonomy" id="9555"/>
    <lineage>
        <taxon>Eukaryota</taxon>
        <taxon>Metazoa</taxon>
        <taxon>Chordata</taxon>
        <taxon>Craniata</taxon>
        <taxon>Vertebrata</taxon>
        <taxon>Euteleostomi</taxon>
        <taxon>Mammalia</taxon>
        <taxon>Eutheria</taxon>
        <taxon>Euarchontoglires</taxon>
        <taxon>Primates</taxon>
        <taxon>Haplorrhini</taxon>
        <taxon>Catarrhini</taxon>
        <taxon>Cercopithecidae</taxon>
        <taxon>Cercopithecinae</taxon>
        <taxon>Papio</taxon>
    </lineage>
</organism>
<reference evidence="1" key="3">
    <citation type="submission" date="2025-09" db="UniProtKB">
        <authorList>
            <consortium name="Ensembl"/>
        </authorList>
    </citation>
    <scope>IDENTIFICATION</scope>
</reference>
<name>A0A8I5NF57_PAPAN</name>
<protein>
    <submittedName>
        <fullName evidence="1">Uncharacterized protein</fullName>
    </submittedName>
</protein>